<sequence length="192" mass="21371">MSNSKINPRNTVVLLMIIVIAAIRLFNNFSTNISVLANYSPLAAMALFGSAYFKGNVRPLLFPLMAIFISDVVLFTTVYKDYGNGFLYDGWVWVYGAFLVIAVSAKLIIRKISVPRIAAAVITAVLIHWLVTDFGVWLGSKTYAQTWSGFMACLAAAIPFELRLLTATIIYSTIMFGIFELMQRKYVALKAM</sequence>
<organism evidence="2 3">
    <name type="scientific">Panacibacter microcysteis</name>
    <dbReference type="NCBI Taxonomy" id="2793269"/>
    <lineage>
        <taxon>Bacteria</taxon>
        <taxon>Pseudomonadati</taxon>
        <taxon>Bacteroidota</taxon>
        <taxon>Chitinophagia</taxon>
        <taxon>Chitinophagales</taxon>
        <taxon>Chitinophagaceae</taxon>
        <taxon>Panacibacter</taxon>
    </lineage>
</organism>
<proteinExistence type="predicted"/>
<dbReference type="EMBL" id="JADWYR010000001">
    <property type="protein sequence ID" value="MBG9376266.1"/>
    <property type="molecule type" value="Genomic_DNA"/>
</dbReference>
<keyword evidence="3" id="KW-1185">Reference proteome</keyword>
<evidence type="ECO:0000313" key="2">
    <source>
        <dbReference type="EMBL" id="MBG9376266.1"/>
    </source>
</evidence>
<feature type="transmembrane region" description="Helical" evidence="1">
    <location>
        <begin position="91"/>
        <end position="109"/>
    </location>
</feature>
<feature type="transmembrane region" description="Helical" evidence="1">
    <location>
        <begin position="12"/>
        <end position="30"/>
    </location>
</feature>
<gene>
    <name evidence="2" type="ORF">I5907_08465</name>
</gene>
<dbReference type="Proteomes" id="UP000628448">
    <property type="component" value="Unassembled WGS sequence"/>
</dbReference>
<feature type="transmembrane region" description="Helical" evidence="1">
    <location>
        <begin position="36"/>
        <end position="53"/>
    </location>
</feature>
<keyword evidence="1" id="KW-0472">Membrane</keyword>
<feature type="transmembrane region" description="Helical" evidence="1">
    <location>
        <begin position="116"/>
        <end position="137"/>
    </location>
</feature>
<evidence type="ECO:0000313" key="3">
    <source>
        <dbReference type="Proteomes" id="UP000628448"/>
    </source>
</evidence>
<evidence type="ECO:0000256" key="1">
    <source>
        <dbReference type="SAM" id="Phobius"/>
    </source>
</evidence>
<feature type="transmembrane region" description="Helical" evidence="1">
    <location>
        <begin position="60"/>
        <end position="79"/>
    </location>
</feature>
<protein>
    <submittedName>
        <fullName evidence="2">Uncharacterized protein</fullName>
    </submittedName>
</protein>
<dbReference type="RefSeq" id="WP_196990280.1">
    <property type="nucleotide sequence ID" value="NZ_JADWYR010000001.1"/>
</dbReference>
<comment type="caution">
    <text evidence="2">The sequence shown here is derived from an EMBL/GenBank/DDBJ whole genome shotgun (WGS) entry which is preliminary data.</text>
</comment>
<keyword evidence="1" id="KW-0812">Transmembrane</keyword>
<keyword evidence="1" id="KW-1133">Transmembrane helix</keyword>
<dbReference type="AlphaFoldDB" id="A0A931E6A5"/>
<accession>A0A931E6A5</accession>
<reference evidence="2" key="1">
    <citation type="submission" date="2020-11" db="EMBL/GenBank/DDBJ databases">
        <title>Bacterial whole genome sequence for Panacibacter sp. DH6.</title>
        <authorList>
            <person name="Le V."/>
            <person name="Ko S."/>
            <person name="Ahn C.-Y."/>
            <person name="Oh H.-M."/>
        </authorList>
    </citation>
    <scope>NUCLEOTIDE SEQUENCE</scope>
    <source>
        <strain evidence="2">DH6</strain>
    </source>
</reference>
<name>A0A931E6A5_9BACT</name>
<dbReference type="Pfam" id="PF20221">
    <property type="entry name" value="DUF6580"/>
    <property type="match status" value="1"/>
</dbReference>
<feature type="transmembrane region" description="Helical" evidence="1">
    <location>
        <begin position="149"/>
        <end position="182"/>
    </location>
</feature>
<dbReference type="InterPro" id="IPR046487">
    <property type="entry name" value="DUF6580"/>
</dbReference>